<protein>
    <recommendedName>
        <fullName evidence="3">40-residue YVTN family beta-propeller repeat-containing protein</fullName>
    </recommendedName>
</protein>
<evidence type="ECO:0000313" key="2">
    <source>
        <dbReference type="Proteomes" id="UP001571476"/>
    </source>
</evidence>
<organism evidence="1 2">
    <name type="scientific">Streptomyces aureus</name>
    <dbReference type="NCBI Taxonomy" id="193461"/>
    <lineage>
        <taxon>Bacteria</taxon>
        <taxon>Bacillati</taxon>
        <taxon>Actinomycetota</taxon>
        <taxon>Actinomycetes</taxon>
        <taxon>Kitasatosporales</taxon>
        <taxon>Streptomycetaceae</taxon>
        <taxon>Streptomyces</taxon>
    </lineage>
</organism>
<dbReference type="InterPro" id="IPR011964">
    <property type="entry name" value="YVTN_b-propeller_repeat"/>
</dbReference>
<dbReference type="RefSeq" id="WP_372563177.1">
    <property type="nucleotide sequence ID" value="NZ_JBGOSP010000007.1"/>
</dbReference>
<name>A0ABV4SHE8_9ACTN</name>
<proteinExistence type="predicted"/>
<gene>
    <name evidence="1" type="ORF">ACEG43_17035</name>
</gene>
<accession>A0ABV4SHE8</accession>
<evidence type="ECO:0008006" key="3">
    <source>
        <dbReference type="Google" id="ProtNLM"/>
    </source>
</evidence>
<reference evidence="1 2" key="1">
    <citation type="submission" date="2024-08" db="EMBL/GenBank/DDBJ databases">
        <title>Genome sequence of Streptomyces aureus CACIA-1.46HGO.</title>
        <authorList>
            <person name="Evangelista-Martinez Z."/>
        </authorList>
    </citation>
    <scope>NUCLEOTIDE SEQUENCE [LARGE SCALE GENOMIC DNA]</scope>
    <source>
        <strain evidence="1 2">CACIA-1.46HGO</strain>
    </source>
</reference>
<sequence>MARTPPELPSGGVFASPHRSARRRWLDRLNVILAAFSIALLPVTAPHASAAPPTDLLSNRLYVANGGSDTVSVIDTRTNAVVGSPILVGYAPAGVALGKSLRPANH</sequence>
<keyword evidence="2" id="KW-1185">Reference proteome</keyword>
<dbReference type="SUPFAM" id="SSF51004">
    <property type="entry name" value="C-terminal (heme d1) domain of cytochrome cd1-nitrite reductase"/>
    <property type="match status" value="1"/>
</dbReference>
<evidence type="ECO:0000313" key="1">
    <source>
        <dbReference type="EMBL" id="MFA3837855.1"/>
    </source>
</evidence>
<dbReference type="InterPro" id="IPR011048">
    <property type="entry name" value="Haem_d1_sf"/>
</dbReference>
<comment type="caution">
    <text evidence="1">The sequence shown here is derived from an EMBL/GenBank/DDBJ whole genome shotgun (WGS) entry which is preliminary data.</text>
</comment>
<dbReference type="EMBL" id="JBGOSP010000007">
    <property type="protein sequence ID" value="MFA3837855.1"/>
    <property type="molecule type" value="Genomic_DNA"/>
</dbReference>
<dbReference type="InterPro" id="IPR015943">
    <property type="entry name" value="WD40/YVTN_repeat-like_dom_sf"/>
</dbReference>
<dbReference type="Proteomes" id="UP001571476">
    <property type="component" value="Unassembled WGS sequence"/>
</dbReference>
<dbReference type="Gene3D" id="2.130.10.10">
    <property type="entry name" value="YVTN repeat-like/Quinoprotein amine dehydrogenase"/>
    <property type="match status" value="1"/>
</dbReference>
<dbReference type="NCBIfam" id="TIGR02276">
    <property type="entry name" value="beta_rpt_yvtn"/>
    <property type="match status" value="1"/>
</dbReference>